<dbReference type="AlphaFoldDB" id="A0A1D2LHM9"/>
<organism evidence="1 2">
    <name type="scientific">Brochothrix thermosphacta</name>
    <name type="common">Microbacterium thermosphactum</name>
    <dbReference type="NCBI Taxonomy" id="2756"/>
    <lineage>
        <taxon>Bacteria</taxon>
        <taxon>Bacillati</taxon>
        <taxon>Bacillota</taxon>
        <taxon>Bacilli</taxon>
        <taxon>Bacillales</taxon>
        <taxon>Listeriaceae</taxon>
        <taxon>Brochothrix</taxon>
    </lineage>
</organism>
<evidence type="ECO:0000313" key="2">
    <source>
        <dbReference type="Proteomes" id="UP000243591"/>
    </source>
</evidence>
<dbReference type="OrthoDB" id="2353934at2"/>
<evidence type="ECO:0000313" key="1">
    <source>
        <dbReference type="EMBL" id="ATF25235.1"/>
    </source>
</evidence>
<proteinExistence type="predicted"/>
<dbReference type="KEGG" id="bths:CNY62_01885"/>
<dbReference type="EMBL" id="CP023483">
    <property type="protein sequence ID" value="ATF25235.1"/>
    <property type="molecule type" value="Genomic_DNA"/>
</dbReference>
<dbReference type="STRING" id="2756.BFR44_01700"/>
<dbReference type="RefSeq" id="WP_029092285.1">
    <property type="nucleotide sequence ID" value="NZ_CP023483.1"/>
</dbReference>
<gene>
    <name evidence="1" type="ORF">CNY62_01885</name>
</gene>
<keyword evidence="2" id="KW-1185">Reference proteome</keyword>
<name>A0A1D2LHM9_BROTH</name>
<accession>A0A1D2LHM9</accession>
<sequence>MFKSKHTHCVVCKKIIQPGENTFVNLKNPKRKGITEIKAYLRLEARFYCTDCIKVSLRNK</sequence>
<protein>
    <submittedName>
        <fullName evidence="1">Fe3+ hydroxamate ABC transporter substrate-binding protein</fullName>
    </submittedName>
</protein>
<dbReference type="Proteomes" id="UP000243591">
    <property type="component" value="Chromosome"/>
</dbReference>
<reference evidence="1 2" key="1">
    <citation type="submission" date="2017-09" db="EMBL/GenBank/DDBJ databases">
        <title>Complete Genome Sequences of Two Strains of the Meat Spoilage Bacterium Brochothrix thermosphacta Isolated from Ground Chicken.</title>
        <authorList>
            <person name="Paoli G.C."/>
            <person name="Wijey C."/>
            <person name="Chen C.-Y."/>
            <person name="Nguyen L."/>
            <person name="Yan X."/>
            <person name="Irwin P.L."/>
        </authorList>
    </citation>
    <scope>NUCLEOTIDE SEQUENCE [LARGE SCALE GENOMIC DNA]</scope>
    <source>
        <strain evidence="1 2">BI</strain>
    </source>
</reference>